<feature type="region of interest" description="Disordered" evidence="3">
    <location>
        <begin position="64"/>
        <end position="85"/>
    </location>
</feature>
<dbReference type="SUPFAM" id="SSF48498">
    <property type="entry name" value="Tetracyclin repressor-like, C-terminal domain"/>
    <property type="match status" value="1"/>
</dbReference>
<proteinExistence type="predicted"/>
<feature type="domain" description="HTH tetR-type" evidence="4">
    <location>
        <begin position="83"/>
        <end position="143"/>
    </location>
</feature>
<dbReference type="AlphaFoldDB" id="A0A1H1UVP0"/>
<dbReference type="EMBL" id="LT629770">
    <property type="protein sequence ID" value="SDS76644.1"/>
    <property type="molecule type" value="Genomic_DNA"/>
</dbReference>
<dbReference type="PROSITE" id="PS50977">
    <property type="entry name" value="HTH_TETR_2"/>
    <property type="match status" value="1"/>
</dbReference>
<dbReference type="PRINTS" id="PR00455">
    <property type="entry name" value="HTHTETR"/>
</dbReference>
<gene>
    <name evidence="5" type="ORF">SAMN04489809_2627</name>
</gene>
<evidence type="ECO:0000256" key="2">
    <source>
        <dbReference type="PROSITE-ProRule" id="PRU00335"/>
    </source>
</evidence>
<dbReference type="InterPro" id="IPR001647">
    <property type="entry name" value="HTH_TetR"/>
</dbReference>
<dbReference type="InterPro" id="IPR050109">
    <property type="entry name" value="HTH-type_TetR-like_transc_reg"/>
</dbReference>
<dbReference type="Pfam" id="PF00440">
    <property type="entry name" value="TetR_N"/>
    <property type="match status" value="1"/>
</dbReference>
<dbReference type="InterPro" id="IPR036271">
    <property type="entry name" value="Tet_transcr_reg_TetR-rel_C_sf"/>
</dbReference>
<sequence length="264" mass="28992">MRTEGGGRHTEGWLDGGGEVGEWGLRPAAWEDLEIVNHWRSFLGQPQRYLRHLLGEWDPRSRRLTGMTEQKAPRRRGRPRGGTDSRERIVSAAVDEFGAQGYDGATVRSIAARAGVDSALVHHYFGTKADLFAEAAGIPLRPDLDVPEILAGPKDEAGTRLVRYVLDAFEKPDVRRRGVLLLRTAIGSRLTTPLLAGFLSRELLSRVARRLDVPDADLRAALVASQIAGMLIGRYVLQLPALAGASVDELVGRVGPTVQRYLFD</sequence>
<dbReference type="GO" id="GO:0003700">
    <property type="term" value="F:DNA-binding transcription factor activity"/>
    <property type="evidence" value="ECO:0007669"/>
    <property type="project" value="TreeGrafter"/>
</dbReference>
<dbReference type="Proteomes" id="UP000182126">
    <property type="component" value="Chromosome I"/>
</dbReference>
<dbReference type="InterPro" id="IPR041678">
    <property type="entry name" value="TetR_C_16"/>
</dbReference>
<dbReference type="Gene3D" id="1.10.10.60">
    <property type="entry name" value="Homeodomain-like"/>
    <property type="match status" value="1"/>
</dbReference>
<keyword evidence="1 2" id="KW-0238">DNA-binding</keyword>
<evidence type="ECO:0000256" key="3">
    <source>
        <dbReference type="SAM" id="MobiDB-lite"/>
    </source>
</evidence>
<accession>A0A1H1UVP0</accession>
<evidence type="ECO:0000259" key="4">
    <source>
        <dbReference type="PROSITE" id="PS50977"/>
    </source>
</evidence>
<name>A0A1H1UVP0_9MICO</name>
<evidence type="ECO:0000256" key="1">
    <source>
        <dbReference type="ARBA" id="ARBA00023125"/>
    </source>
</evidence>
<dbReference type="eggNOG" id="COG1309">
    <property type="taxonomic scope" value="Bacteria"/>
</dbReference>
<feature type="DNA-binding region" description="H-T-H motif" evidence="2">
    <location>
        <begin position="106"/>
        <end position="125"/>
    </location>
</feature>
<dbReference type="PANTHER" id="PTHR30055:SF235">
    <property type="entry name" value="TRANSCRIPTIONAL REGULATORY PROTEIN"/>
    <property type="match status" value="1"/>
</dbReference>
<protein>
    <submittedName>
        <fullName evidence="5">DNA-binding transcriptional regulator, AcrR family</fullName>
    </submittedName>
</protein>
<evidence type="ECO:0000313" key="5">
    <source>
        <dbReference type="EMBL" id="SDS76644.1"/>
    </source>
</evidence>
<dbReference type="PANTHER" id="PTHR30055">
    <property type="entry name" value="HTH-TYPE TRANSCRIPTIONAL REGULATOR RUTR"/>
    <property type="match status" value="1"/>
</dbReference>
<dbReference type="GO" id="GO:0000976">
    <property type="term" value="F:transcription cis-regulatory region binding"/>
    <property type="evidence" value="ECO:0007669"/>
    <property type="project" value="TreeGrafter"/>
</dbReference>
<dbReference type="InterPro" id="IPR009057">
    <property type="entry name" value="Homeodomain-like_sf"/>
</dbReference>
<dbReference type="SUPFAM" id="SSF46689">
    <property type="entry name" value="Homeodomain-like"/>
    <property type="match status" value="1"/>
</dbReference>
<organism evidence="5 6">
    <name type="scientific">Microbacterium paraoxydans</name>
    <dbReference type="NCBI Taxonomy" id="199592"/>
    <lineage>
        <taxon>Bacteria</taxon>
        <taxon>Bacillati</taxon>
        <taxon>Actinomycetota</taxon>
        <taxon>Actinomycetes</taxon>
        <taxon>Micrococcales</taxon>
        <taxon>Microbacteriaceae</taxon>
        <taxon>Microbacterium</taxon>
    </lineage>
</organism>
<reference evidence="5 6" key="1">
    <citation type="submission" date="2016-10" db="EMBL/GenBank/DDBJ databases">
        <authorList>
            <person name="de Groot N.N."/>
        </authorList>
    </citation>
    <scope>NUCLEOTIDE SEQUENCE [LARGE SCALE GENOMIC DNA]</scope>
    <source>
        <strain evidence="5 6">DSM 15019</strain>
    </source>
</reference>
<dbReference type="Pfam" id="PF17920">
    <property type="entry name" value="TetR_C_16"/>
    <property type="match status" value="1"/>
</dbReference>
<dbReference type="Gene3D" id="1.10.357.10">
    <property type="entry name" value="Tetracycline Repressor, domain 2"/>
    <property type="match status" value="1"/>
</dbReference>
<evidence type="ECO:0000313" key="6">
    <source>
        <dbReference type="Proteomes" id="UP000182126"/>
    </source>
</evidence>